<dbReference type="RefSeq" id="XP_062769004.1">
    <property type="nucleotide sequence ID" value="XM_062905640.1"/>
</dbReference>
<dbReference type="Proteomes" id="UP001326199">
    <property type="component" value="Unassembled WGS sequence"/>
</dbReference>
<evidence type="ECO:0000313" key="1">
    <source>
        <dbReference type="EMBL" id="KAK4670334.1"/>
    </source>
</evidence>
<proteinExistence type="predicted"/>
<dbReference type="GeneID" id="87925650"/>
<protein>
    <submittedName>
        <fullName evidence="1">Uncharacterized protein</fullName>
    </submittedName>
</protein>
<comment type="caution">
    <text evidence="1">The sequence shown here is derived from an EMBL/GenBank/DDBJ whole genome shotgun (WGS) entry which is preliminary data.</text>
</comment>
<evidence type="ECO:0000313" key="2">
    <source>
        <dbReference type="Proteomes" id="UP001326199"/>
    </source>
</evidence>
<dbReference type="EMBL" id="JAFFHB010000002">
    <property type="protein sequence ID" value="KAK4670334.1"/>
    <property type="molecule type" value="Genomic_DNA"/>
</dbReference>
<organism evidence="1 2">
    <name type="scientific">Podospora pseudopauciseta</name>
    <dbReference type="NCBI Taxonomy" id="2093780"/>
    <lineage>
        <taxon>Eukaryota</taxon>
        <taxon>Fungi</taxon>
        <taxon>Dikarya</taxon>
        <taxon>Ascomycota</taxon>
        <taxon>Pezizomycotina</taxon>
        <taxon>Sordariomycetes</taxon>
        <taxon>Sordariomycetidae</taxon>
        <taxon>Sordariales</taxon>
        <taxon>Podosporaceae</taxon>
        <taxon>Podospora</taxon>
    </lineage>
</organism>
<sequence length="97" mass="11089">MRGRLRELVHIRERREHRVEKLLAGEPSNSQPKISRIKVFGKAKLAALSRWPSSSPFSKLPVHHATIQQTTELPNDIFYPFHAGTHATINQLILALF</sequence>
<keyword evidence="2" id="KW-1185">Reference proteome</keyword>
<gene>
    <name evidence="1" type="ORF">QC763_0041710</name>
</gene>
<reference evidence="1 2" key="1">
    <citation type="journal article" date="2023" name="bioRxiv">
        <title>High-quality genome assemblies of four members of thePodospora anserinaspecies complex.</title>
        <authorList>
            <person name="Ament-Velasquez S.L."/>
            <person name="Vogan A.A."/>
            <person name="Wallerman O."/>
            <person name="Hartmann F."/>
            <person name="Gautier V."/>
            <person name="Silar P."/>
            <person name="Giraud T."/>
            <person name="Johannesson H."/>
        </authorList>
    </citation>
    <scope>NUCLEOTIDE SEQUENCE [LARGE SCALE GENOMIC DNA]</scope>
    <source>
        <strain evidence="1 2">CBS 411.78</strain>
    </source>
</reference>
<accession>A0ABR0HQU4</accession>
<name>A0ABR0HQU4_9PEZI</name>